<dbReference type="AlphaFoldDB" id="A0A0A1P0P0"/>
<dbReference type="OMA" id="MNDTIRI"/>
<dbReference type="EMBL" id="KV921333">
    <property type="protein sequence ID" value="ORE18324.1"/>
    <property type="molecule type" value="Genomic_DNA"/>
</dbReference>
<name>A0A0A1P0P0_RHIZD</name>
<dbReference type="VEuPathDB" id="FungiDB:BCV72DRAFT_56197"/>
<evidence type="ECO:0000313" key="1">
    <source>
        <dbReference type="EMBL" id="ORE18324.1"/>
    </source>
</evidence>
<organism evidence="1 2">
    <name type="scientific">Rhizopus microsporus</name>
    <dbReference type="NCBI Taxonomy" id="58291"/>
    <lineage>
        <taxon>Eukaryota</taxon>
        <taxon>Fungi</taxon>
        <taxon>Fungi incertae sedis</taxon>
        <taxon>Mucoromycota</taxon>
        <taxon>Mucoromycotina</taxon>
        <taxon>Mucoromycetes</taxon>
        <taxon>Mucorales</taxon>
        <taxon>Mucorineae</taxon>
        <taxon>Rhizopodaceae</taxon>
        <taxon>Rhizopus</taxon>
    </lineage>
</organism>
<proteinExistence type="predicted"/>
<evidence type="ECO:0000313" key="2">
    <source>
        <dbReference type="Proteomes" id="UP000242381"/>
    </source>
</evidence>
<accession>A0A0A1P0P0</accession>
<gene>
    <name evidence="1" type="ORF">BCV71DRAFT_290971</name>
</gene>
<dbReference type="Proteomes" id="UP000242381">
    <property type="component" value="Unassembled WGS sequence"/>
</dbReference>
<protein>
    <submittedName>
        <fullName evidence="1">Uncharacterized protein</fullName>
    </submittedName>
</protein>
<sequence>MTFSPATPPYDFEHISTNKPFHQTSVAAPDMMIAPSSPPDLHKELPLFCTNQVQNKQHCHRRAKSMPYRSPSINDNNIHKHIVFQLSMNDTIRIIRGHSLLSSIRKQSNQHRISHRPYSKKKLGHVATMIEIPRSIIAYDPSPKSQEKSIENNIQPKSAKRRVVQQQFPIQYLPPPSSGRPCRIKGPCQACQETVDGCMRKAFDWPFETSQTFFDKGKPYVYLCNKCGLRYNKSNGCVCRHCRWVFCKEEKRKALLHIDAMRRRRPDGYVDPNEEIENFVCNPKYWSCGKPWKVGWVLNTIHNSNEDEDQD</sequence>
<reference evidence="1 2" key="1">
    <citation type="journal article" date="2016" name="Proc. Natl. Acad. Sci. U.S.A.">
        <title>Lipid metabolic changes in an early divergent fungus govern the establishment of a mutualistic symbiosis with endobacteria.</title>
        <authorList>
            <person name="Lastovetsky O.A."/>
            <person name="Gaspar M.L."/>
            <person name="Mondo S.J."/>
            <person name="LaButti K.M."/>
            <person name="Sandor L."/>
            <person name="Grigoriev I.V."/>
            <person name="Henry S.A."/>
            <person name="Pawlowska T.E."/>
        </authorList>
    </citation>
    <scope>NUCLEOTIDE SEQUENCE [LARGE SCALE GENOMIC DNA]</scope>
    <source>
        <strain evidence="1 2">ATCC 11559</strain>
    </source>
</reference>